<comment type="caution">
    <text evidence="3">The sequence shown here is derived from an EMBL/GenBank/DDBJ whole genome shotgun (WGS) entry which is preliminary data.</text>
</comment>
<dbReference type="InterPro" id="IPR000326">
    <property type="entry name" value="PAP2/HPO"/>
</dbReference>
<dbReference type="CDD" id="cd03395">
    <property type="entry name" value="PAP2_like_4"/>
    <property type="match status" value="1"/>
</dbReference>
<dbReference type="Gene3D" id="1.20.144.10">
    <property type="entry name" value="Phosphatidic acid phosphatase type 2/haloperoxidase"/>
    <property type="match status" value="1"/>
</dbReference>
<evidence type="ECO:0000256" key="1">
    <source>
        <dbReference type="SAM" id="Phobius"/>
    </source>
</evidence>
<feature type="transmembrane region" description="Helical" evidence="1">
    <location>
        <begin position="200"/>
        <end position="223"/>
    </location>
</feature>
<dbReference type="InterPro" id="IPR036938">
    <property type="entry name" value="PAP2/HPO_sf"/>
</dbReference>
<dbReference type="RefSeq" id="WP_101308926.1">
    <property type="nucleotide sequence ID" value="NZ_MVDE01000006.1"/>
</dbReference>
<feature type="transmembrane region" description="Helical" evidence="1">
    <location>
        <begin position="137"/>
        <end position="155"/>
    </location>
</feature>
<keyword evidence="1" id="KW-0812">Transmembrane</keyword>
<feature type="domain" description="Phosphatidic acid phosphatase type 2/haloperoxidase" evidence="2">
    <location>
        <begin position="60"/>
        <end position="176"/>
    </location>
</feature>
<evidence type="ECO:0000313" key="3">
    <source>
        <dbReference type="EMBL" id="PKQ67915.1"/>
    </source>
</evidence>
<dbReference type="PANTHER" id="PTHR14969">
    <property type="entry name" value="SPHINGOSINE-1-PHOSPHATE PHOSPHOHYDROLASE"/>
    <property type="match status" value="1"/>
</dbReference>
<accession>A0A2N3ICA6</accession>
<dbReference type="AlphaFoldDB" id="A0A2N3ICA6"/>
<sequence length="224" mass="25219">MLDWLLSLDKELLLFFNGRHNPFWDTFMMLTSGKVIWFVFYFVIVAAVINTFGWRKGTLIILSILLVIVLSDQIASGVFKPVFKRFRPSRDPSFSHLVHIVKGYTGGKYGFASSHASNSFGLAVFVSLLFKNRVTSVFVIFWAVLVSYSRIYLGVHYPGDIIVGALIGTLSACFVYSLLQKYSKPSLICKPEQQTHPIAGIHQIALLGSLQIIVMLLSVFYILK</sequence>
<name>A0A2N3ICA6_9BACT</name>
<keyword evidence="1" id="KW-0472">Membrane</keyword>
<keyword evidence="4" id="KW-1185">Reference proteome</keyword>
<feature type="transmembrane region" description="Helical" evidence="1">
    <location>
        <begin position="161"/>
        <end position="179"/>
    </location>
</feature>
<evidence type="ECO:0000313" key="4">
    <source>
        <dbReference type="Proteomes" id="UP000233618"/>
    </source>
</evidence>
<protein>
    <recommendedName>
        <fullName evidence="2">Phosphatidic acid phosphatase type 2/haloperoxidase domain-containing protein</fullName>
    </recommendedName>
</protein>
<keyword evidence="1" id="KW-1133">Transmembrane helix</keyword>
<feature type="transmembrane region" description="Helical" evidence="1">
    <location>
        <begin position="59"/>
        <end position="79"/>
    </location>
</feature>
<feature type="transmembrane region" description="Helical" evidence="1">
    <location>
        <begin position="109"/>
        <end position="130"/>
    </location>
</feature>
<dbReference type="SMART" id="SM00014">
    <property type="entry name" value="acidPPc"/>
    <property type="match status" value="1"/>
</dbReference>
<dbReference type="SUPFAM" id="SSF48317">
    <property type="entry name" value="Acid phosphatase/Vanadium-dependent haloperoxidase"/>
    <property type="match status" value="1"/>
</dbReference>
<gene>
    <name evidence="3" type="ORF">BZG01_05990</name>
</gene>
<proteinExistence type="predicted"/>
<dbReference type="Proteomes" id="UP000233618">
    <property type="component" value="Unassembled WGS sequence"/>
</dbReference>
<dbReference type="EMBL" id="MVDE01000006">
    <property type="protein sequence ID" value="PKQ67915.1"/>
    <property type="molecule type" value="Genomic_DNA"/>
</dbReference>
<reference evidence="3 4" key="1">
    <citation type="journal article" date="2017" name="Front. Microbiol.">
        <title>Labilibaculum manganireducens gen. nov., sp. nov. and Labilibaculum filiforme sp. nov., Novel Bacteroidetes Isolated from Subsurface Sediments of the Baltic Sea.</title>
        <authorList>
            <person name="Vandieken V."/>
            <person name="Marshall I.P."/>
            <person name="Niemann H."/>
            <person name="Engelen B."/>
            <person name="Cypionka H."/>
        </authorList>
    </citation>
    <scope>NUCLEOTIDE SEQUENCE [LARGE SCALE GENOMIC DNA]</scope>
    <source>
        <strain evidence="3 4">59.10-2M</strain>
    </source>
</reference>
<dbReference type="Pfam" id="PF01569">
    <property type="entry name" value="PAP2"/>
    <property type="match status" value="1"/>
</dbReference>
<evidence type="ECO:0000259" key="2">
    <source>
        <dbReference type="SMART" id="SM00014"/>
    </source>
</evidence>
<organism evidence="3 4">
    <name type="scientific">Labilibaculum manganireducens</name>
    <dbReference type="NCBI Taxonomy" id="1940525"/>
    <lineage>
        <taxon>Bacteria</taxon>
        <taxon>Pseudomonadati</taxon>
        <taxon>Bacteroidota</taxon>
        <taxon>Bacteroidia</taxon>
        <taxon>Marinilabiliales</taxon>
        <taxon>Marinifilaceae</taxon>
        <taxon>Labilibaculum</taxon>
    </lineage>
</organism>
<dbReference type="PANTHER" id="PTHR14969:SF13">
    <property type="entry name" value="AT30094P"/>
    <property type="match status" value="1"/>
</dbReference>
<feature type="transmembrane region" description="Helical" evidence="1">
    <location>
        <begin position="35"/>
        <end position="52"/>
    </location>
</feature>